<feature type="coiled-coil region" evidence="1">
    <location>
        <begin position="33"/>
        <end position="60"/>
    </location>
</feature>
<keyword evidence="3" id="KW-1185">Reference proteome</keyword>
<protein>
    <submittedName>
        <fullName evidence="2">Uncharacterized protein</fullName>
    </submittedName>
</protein>
<proteinExistence type="predicted"/>
<name>Q7VCT7_PROMA</name>
<reference evidence="2 3" key="1">
    <citation type="journal article" date="2003" name="Proc. Natl. Acad. Sci. U.S.A.">
        <title>Genome sequence of the cyanobacterium Prochlorococcus marinus SS120, a nearly minimal oxyphototrophic genome.</title>
        <authorList>
            <person name="Dufresne A."/>
            <person name="Salanoubat M."/>
            <person name="Partensky F."/>
            <person name="Artiguenave F."/>
            <person name="Axmann I.M."/>
            <person name="Barbe V."/>
            <person name="Duprat S."/>
            <person name="Galperin M.Y."/>
            <person name="Koonin E.V."/>
            <person name="Le Gall F."/>
            <person name="Makarova K.S."/>
            <person name="Ostrowski M."/>
            <person name="Oztas S."/>
            <person name="Robert C."/>
            <person name="Rogozin I.B."/>
            <person name="Scanlan D.J."/>
            <person name="Tandeau de Marsac N."/>
            <person name="Weissenbach J."/>
            <person name="Wincker P."/>
            <person name="Wolf Y.I."/>
            <person name="Hess W.R."/>
        </authorList>
    </citation>
    <scope>NUCLEOTIDE SEQUENCE [LARGE SCALE GENOMIC DNA]</scope>
    <source>
        <strain evidence="3">SARG / CCMP1375 / SS120</strain>
    </source>
</reference>
<evidence type="ECO:0000313" key="2">
    <source>
        <dbReference type="EMBL" id="AAP99697.1"/>
    </source>
</evidence>
<dbReference type="AlphaFoldDB" id="Q7VCT7"/>
<sequence length="63" mass="7269">MLLIVVFIMATEDLEKLDTYIVGSMVAKNIEAISELKESQKKLKKQIDKLKNQLKFLSKKITE</sequence>
<gene>
    <name evidence="2" type="ordered locus">Pro_0653</name>
</gene>
<keyword evidence="1" id="KW-0175">Coiled coil</keyword>
<dbReference type="KEGG" id="pma:Pro_0653"/>
<dbReference type="PATRIC" id="fig|167539.5.peg.678"/>
<evidence type="ECO:0000313" key="3">
    <source>
        <dbReference type="Proteomes" id="UP000001420"/>
    </source>
</evidence>
<dbReference type="EnsemblBacteria" id="AAP99697">
    <property type="protein sequence ID" value="AAP99697"/>
    <property type="gene ID" value="Pro_0653"/>
</dbReference>
<dbReference type="HOGENOM" id="CLU_2882330_0_0_3"/>
<dbReference type="EMBL" id="AE017126">
    <property type="protein sequence ID" value="AAP99697.1"/>
    <property type="molecule type" value="Genomic_DNA"/>
</dbReference>
<dbReference type="Proteomes" id="UP000001420">
    <property type="component" value="Chromosome"/>
</dbReference>
<accession>Q7VCT7</accession>
<evidence type="ECO:0000256" key="1">
    <source>
        <dbReference type="SAM" id="Coils"/>
    </source>
</evidence>
<organism evidence="2 3">
    <name type="scientific">Prochlorococcus marinus (strain SARG / CCMP1375 / SS120)</name>
    <dbReference type="NCBI Taxonomy" id="167539"/>
    <lineage>
        <taxon>Bacteria</taxon>
        <taxon>Bacillati</taxon>
        <taxon>Cyanobacteriota</taxon>
        <taxon>Cyanophyceae</taxon>
        <taxon>Synechococcales</taxon>
        <taxon>Prochlorococcaceae</taxon>
        <taxon>Prochlorococcus</taxon>
    </lineage>
</organism>